<name>A0A2H3C9D5_ARMGA</name>
<dbReference type="EMBL" id="KZ293763">
    <property type="protein sequence ID" value="PBK79689.1"/>
    <property type="molecule type" value="Genomic_DNA"/>
</dbReference>
<reference evidence="4" key="1">
    <citation type="journal article" date="2017" name="Nat. Ecol. Evol.">
        <title>Genome expansion and lineage-specific genetic innovations in the forest pathogenic fungi Armillaria.</title>
        <authorList>
            <person name="Sipos G."/>
            <person name="Prasanna A.N."/>
            <person name="Walter M.C."/>
            <person name="O'Connor E."/>
            <person name="Balint B."/>
            <person name="Krizsan K."/>
            <person name="Kiss B."/>
            <person name="Hess J."/>
            <person name="Varga T."/>
            <person name="Slot J."/>
            <person name="Riley R."/>
            <person name="Boka B."/>
            <person name="Rigling D."/>
            <person name="Barry K."/>
            <person name="Lee J."/>
            <person name="Mihaltcheva S."/>
            <person name="LaButti K."/>
            <person name="Lipzen A."/>
            <person name="Waldron R."/>
            <person name="Moloney N.M."/>
            <person name="Sperisen C."/>
            <person name="Kredics L."/>
            <person name="Vagvoelgyi C."/>
            <person name="Patrignani A."/>
            <person name="Fitzpatrick D."/>
            <person name="Nagy I."/>
            <person name="Doyle S."/>
            <person name="Anderson J.B."/>
            <person name="Grigoriev I.V."/>
            <person name="Gueldener U."/>
            <person name="Muensterkoetter M."/>
            <person name="Nagy L.G."/>
        </authorList>
    </citation>
    <scope>NUCLEOTIDE SEQUENCE [LARGE SCALE GENOMIC DNA]</scope>
    <source>
        <strain evidence="4">Ar21-2</strain>
    </source>
</reference>
<feature type="transmembrane region" description="Helical" evidence="1">
    <location>
        <begin position="53"/>
        <end position="74"/>
    </location>
</feature>
<sequence>MALQNPTTAPSLGMTFGAVYIGATVAAILFGITNLQAVIYYKKYPDDWWVYRYSVAILWAFDALHVALGTHALYHYLIDLFGDYIALDDVVWSFKLQILFNLVIILVVQAIYAVRIWRLGHHFYQILPWFVVLSVAITGGTGICGTLFLLHISLTYPSFTVTVYDSYLISSFLSIRSIKVSIYAVFSMAAISDFVITFSMCYYLHKSREASAFSSTSKMLLGLMRLVIISGLATSACSLITLIMYLVLPNSLIFLGIDFILPKLYINSLLAMLNSRKDHPVPTNGGHSVAKVLKFEPHNSGVDNEDVNISIPMQSFQSLNHRKEGLNFQV</sequence>
<dbReference type="Proteomes" id="UP000217790">
    <property type="component" value="Unassembled WGS sequence"/>
</dbReference>
<feature type="transmembrane region" description="Helical" evidence="1">
    <location>
        <begin position="126"/>
        <end position="150"/>
    </location>
</feature>
<dbReference type="InterPro" id="IPR045339">
    <property type="entry name" value="DUF6534"/>
</dbReference>
<protein>
    <recommendedName>
        <fullName evidence="2">DUF6534 domain-containing protein</fullName>
    </recommendedName>
</protein>
<keyword evidence="1" id="KW-1133">Transmembrane helix</keyword>
<feature type="transmembrane region" description="Helical" evidence="1">
    <location>
        <begin position="253"/>
        <end position="273"/>
    </location>
</feature>
<dbReference type="PANTHER" id="PTHR40465:SF1">
    <property type="entry name" value="DUF6534 DOMAIN-CONTAINING PROTEIN"/>
    <property type="match status" value="1"/>
</dbReference>
<keyword evidence="4" id="KW-1185">Reference proteome</keyword>
<gene>
    <name evidence="3" type="ORF">ARMGADRAFT_1092875</name>
</gene>
<feature type="transmembrane region" description="Helical" evidence="1">
    <location>
        <begin position="94"/>
        <end position="114"/>
    </location>
</feature>
<organism evidence="3 4">
    <name type="scientific">Armillaria gallica</name>
    <name type="common">Bulbous honey fungus</name>
    <name type="synonym">Armillaria bulbosa</name>
    <dbReference type="NCBI Taxonomy" id="47427"/>
    <lineage>
        <taxon>Eukaryota</taxon>
        <taxon>Fungi</taxon>
        <taxon>Dikarya</taxon>
        <taxon>Basidiomycota</taxon>
        <taxon>Agaricomycotina</taxon>
        <taxon>Agaricomycetes</taxon>
        <taxon>Agaricomycetidae</taxon>
        <taxon>Agaricales</taxon>
        <taxon>Marasmiineae</taxon>
        <taxon>Physalacriaceae</taxon>
        <taxon>Armillaria</taxon>
    </lineage>
</organism>
<dbReference type="AlphaFoldDB" id="A0A2H3C9D5"/>
<dbReference type="OrthoDB" id="3270417at2759"/>
<keyword evidence="1" id="KW-0812">Transmembrane</keyword>
<evidence type="ECO:0000313" key="3">
    <source>
        <dbReference type="EMBL" id="PBK79689.1"/>
    </source>
</evidence>
<keyword evidence="1" id="KW-0472">Membrane</keyword>
<proteinExistence type="predicted"/>
<feature type="transmembrane region" description="Helical" evidence="1">
    <location>
        <begin position="20"/>
        <end position="41"/>
    </location>
</feature>
<dbReference type="OMA" id="YAVRIWR"/>
<evidence type="ECO:0000313" key="4">
    <source>
        <dbReference type="Proteomes" id="UP000217790"/>
    </source>
</evidence>
<dbReference type="STRING" id="47427.A0A2H3C9D5"/>
<dbReference type="Pfam" id="PF20152">
    <property type="entry name" value="DUF6534"/>
    <property type="match status" value="1"/>
</dbReference>
<feature type="transmembrane region" description="Helical" evidence="1">
    <location>
        <begin position="180"/>
        <end position="205"/>
    </location>
</feature>
<dbReference type="PANTHER" id="PTHR40465">
    <property type="entry name" value="CHROMOSOME 1, WHOLE GENOME SHOTGUN SEQUENCE"/>
    <property type="match status" value="1"/>
</dbReference>
<evidence type="ECO:0000259" key="2">
    <source>
        <dbReference type="Pfam" id="PF20152"/>
    </source>
</evidence>
<evidence type="ECO:0000256" key="1">
    <source>
        <dbReference type="SAM" id="Phobius"/>
    </source>
</evidence>
<feature type="domain" description="DUF6534" evidence="2">
    <location>
        <begin position="189"/>
        <end position="277"/>
    </location>
</feature>
<accession>A0A2H3C9D5</accession>
<feature type="transmembrane region" description="Helical" evidence="1">
    <location>
        <begin position="226"/>
        <end position="247"/>
    </location>
</feature>
<dbReference type="InParanoid" id="A0A2H3C9D5"/>